<dbReference type="Proteomes" id="UP000190409">
    <property type="component" value="Unassembled WGS sequence"/>
</dbReference>
<evidence type="ECO:0000313" key="3">
    <source>
        <dbReference type="Proteomes" id="UP000190409"/>
    </source>
</evidence>
<keyword evidence="1" id="KW-1133">Transmembrane helix</keyword>
<feature type="transmembrane region" description="Helical" evidence="1">
    <location>
        <begin position="39"/>
        <end position="58"/>
    </location>
</feature>
<organism evidence="2 3">
    <name type="scientific">Dolosigranulum pigrum</name>
    <dbReference type="NCBI Taxonomy" id="29394"/>
    <lineage>
        <taxon>Bacteria</taxon>
        <taxon>Bacillati</taxon>
        <taxon>Bacillota</taxon>
        <taxon>Bacilli</taxon>
        <taxon>Lactobacillales</taxon>
        <taxon>Carnobacteriaceae</taxon>
        <taxon>Dolosigranulum</taxon>
    </lineage>
</organism>
<keyword evidence="1" id="KW-0472">Membrane</keyword>
<proteinExistence type="predicted"/>
<comment type="caution">
    <text evidence="2">The sequence shown here is derived from an EMBL/GenBank/DDBJ whole genome shotgun (WGS) entry which is preliminary data.</text>
</comment>
<sequence length="61" mass="7396">MNAQRIKKLIWIIIVAVFSVWTTYSLLNRLTKNSMIFEWIYFSTTSFVTFYLIHVKLFEND</sequence>
<dbReference type="EMBL" id="MUYF01000003">
    <property type="protein sequence ID" value="OOL80828.1"/>
    <property type="molecule type" value="Genomic_DNA"/>
</dbReference>
<protein>
    <submittedName>
        <fullName evidence="2">Uncharacterized protein</fullName>
    </submittedName>
</protein>
<keyword evidence="1" id="KW-0812">Transmembrane</keyword>
<evidence type="ECO:0000313" key="2">
    <source>
        <dbReference type="EMBL" id="OOL80828.1"/>
    </source>
</evidence>
<gene>
    <name evidence="2" type="ORF">BWX42_02725</name>
</gene>
<reference evidence="2 3" key="1">
    <citation type="submission" date="2017-01" db="EMBL/GenBank/DDBJ databases">
        <title>Complete Genome Sequence of Dolosigranulum pigrum isolated from a Patient with interstitial lung disease.</title>
        <authorList>
            <person name="Mukhopadhyay R."/>
            <person name="Joaquin J."/>
            <person name="Hogue R."/>
            <person name="Fitzgerald S."/>
            <person name="Jospin G."/>
            <person name="Eisen J.A."/>
            <person name="Chaturvedi V."/>
        </authorList>
    </citation>
    <scope>NUCLEOTIDE SEQUENCE [LARGE SCALE GENOMIC DNA]</scope>
    <source>
        <strain evidence="2 3">15S00348</strain>
    </source>
</reference>
<evidence type="ECO:0000256" key="1">
    <source>
        <dbReference type="SAM" id="Phobius"/>
    </source>
</evidence>
<feature type="transmembrane region" description="Helical" evidence="1">
    <location>
        <begin position="9"/>
        <end position="27"/>
    </location>
</feature>
<name>A0A1S8KM63_9LACT</name>
<dbReference type="AlphaFoldDB" id="A0A1S8KM63"/>
<accession>A0A1S8KM63</accession>